<dbReference type="Proteomes" id="UP000634136">
    <property type="component" value="Unassembled WGS sequence"/>
</dbReference>
<evidence type="ECO:0000313" key="3">
    <source>
        <dbReference type="Proteomes" id="UP000634136"/>
    </source>
</evidence>
<name>A0A834U2G0_9FABA</name>
<evidence type="ECO:0000256" key="1">
    <source>
        <dbReference type="SAM" id="MobiDB-lite"/>
    </source>
</evidence>
<comment type="caution">
    <text evidence="2">The sequence shown here is derived from an EMBL/GenBank/DDBJ whole genome shotgun (WGS) entry which is preliminary data.</text>
</comment>
<proteinExistence type="predicted"/>
<protein>
    <submittedName>
        <fullName evidence="2">Uncharacterized protein</fullName>
    </submittedName>
</protein>
<sequence length="164" mass="18043">MVVSDGLLRWSCFGVLVFSDVVRWSFLASSSLLVRMLTNRNIAETVGAWLESSERRHHDEQHLAKNTLGAAIRVAQARSRSSFLFPPQAHRHIADIATSPMLLRITTAPDSSTCHGAPTDSSTHHRATPSASTLFNGTDDQARHAVARKIDRTPPLPLHRSTMA</sequence>
<keyword evidence="3" id="KW-1185">Reference proteome</keyword>
<reference evidence="2" key="1">
    <citation type="submission" date="2020-09" db="EMBL/GenBank/DDBJ databases">
        <title>Genome-Enabled Discovery of Anthraquinone Biosynthesis in Senna tora.</title>
        <authorList>
            <person name="Kang S.-H."/>
            <person name="Pandey R.P."/>
            <person name="Lee C.-M."/>
            <person name="Sim J.-S."/>
            <person name="Jeong J.-T."/>
            <person name="Choi B.-S."/>
            <person name="Jung M."/>
            <person name="Ginzburg D."/>
            <person name="Zhao K."/>
            <person name="Won S.Y."/>
            <person name="Oh T.-J."/>
            <person name="Yu Y."/>
            <person name="Kim N.-H."/>
            <person name="Lee O.R."/>
            <person name="Lee T.-H."/>
            <person name="Bashyal P."/>
            <person name="Kim T.-S."/>
            <person name="Lee W.-H."/>
            <person name="Kawkins C."/>
            <person name="Kim C.-K."/>
            <person name="Kim J.S."/>
            <person name="Ahn B.O."/>
            <person name="Rhee S.Y."/>
            <person name="Sohng J.K."/>
        </authorList>
    </citation>
    <scope>NUCLEOTIDE SEQUENCE</scope>
    <source>
        <tissue evidence="2">Leaf</tissue>
    </source>
</reference>
<feature type="region of interest" description="Disordered" evidence="1">
    <location>
        <begin position="109"/>
        <end position="137"/>
    </location>
</feature>
<gene>
    <name evidence="2" type="ORF">G2W53_014099</name>
</gene>
<evidence type="ECO:0000313" key="2">
    <source>
        <dbReference type="EMBL" id="KAF7831766.1"/>
    </source>
</evidence>
<accession>A0A834U2G0</accession>
<dbReference type="EMBL" id="JAAIUW010000005">
    <property type="protein sequence ID" value="KAF7831766.1"/>
    <property type="molecule type" value="Genomic_DNA"/>
</dbReference>
<organism evidence="2 3">
    <name type="scientific">Senna tora</name>
    <dbReference type="NCBI Taxonomy" id="362788"/>
    <lineage>
        <taxon>Eukaryota</taxon>
        <taxon>Viridiplantae</taxon>
        <taxon>Streptophyta</taxon>
        <taxon>Embryophyta</taxon>
        <taxon>Tracheophyta</taxon>
        <taxon>Spermatophyta</taxon>
        <taxon>Magnoliopsida</taxon>
        <taxon>eudicotyledons</taxon>
        <taxon>Gunneridae</taxon>
        <taxon>Pentapetalae</taxon>
        <taxon>rosids</taxon>
        <taxon>fabids</taxon>
        <taxon>Fabales</taxon>
        <taxon>Fabaceae</taxon>
        <taxon>Caesalpinioideae</taxon>
        <taxon>Cassia clade</taxon>
        <taxon>Senna</taxon>
    </lineage>
</organism>
<dbReference type="AlphaFoldDB" id="A0A834U2G0"/>